<comment type="caution">
    <text evidence="2">The sequence shown here is derived from an EMBL/GenBank/DDBJ whole genome shotgun (WGS) entry which is preliminary data.</text>
</comment>
<dbReference type="Pfam" id="PF13443">
    <property type="entry name" value="HTH_26"/>
    <property type="match status" value="1"/>
</dbReference>
<evidence type="ECO:0000313" key="3">
    <source>
        <dbReference type="Proteomes" id="UP001595751"/>
    </source>
</evidence>
<dbReference type="Proteomes" id="UP001595751">
    <property type="component" value="Unassembled WGS sequence"/>
</dbReference>
<evidence type="ECO:0000259" key="1">
    <source>
        <dbReference type="PROSITE" id="PS50943"/>
    </source>
</evidence>
<accession>A0ABV7ZTJ9</accession>
<dbReference type="PANTHER" id="PTHR37301:SF1">
    <property type="entry name" value="DNA-BINDING PROTEIN"/>
    <property type="match status" value="1"/>
</dbReference>
<dbReference type="Gene3D" id="1.10.260.40">
    <property type="entry name" value="lambda repressor-like DNA-binding domains"/>
    <property type="match status" value="1"/>
</dbReference>
<dbReference type="SMART" id="SM00530">
    <property type="entry name" value="HTH_XRE"/>
    <property type="match status" value="1"/>
</dbReference>
<proteinExistence type="predicted"/>
<dbReference type="PANTHER" id="PTHR37301">
    <property type="entry name" value="DNA-BINDING PROTEIN-RELATED"/>
    <property type="match status" value="1"/>
</dbReference>
<keyword evidence="3" id="KW-1185">Reference proteome</keyword>
<dbReference type="SUPFAM" id="SSF47413">
    <property type="entry name" value="lambda repressor-like DNA-binding domains"/>
    <property type="match status" value="1"/>
</dbReference>
<reference evidence="3" key="1">
    <citation type="journal article" date="2019" name="Int. J. Syst. Evol. Microbiol.">
        <title>The Global Catalogue of Microorganisms (GCM) 10K type strain sequencing project: providing services to taxonomists for standard genome sequencing and annotation.</title>
        <authorList>
            <consortium name="The Broad Institute Genomics Platform"/>
            <consortium name="The Broad Institute Genome Sequencing Center for Infectious Disease"/>
            <person name="Wu L."/>
            <person name="Ma J."/>
        </authorList>
    </citation>
    <scope>NUCLEOTIDE SEQUENCE [LARGE SCALE GENOMIC DNA]</scope>
    <source>
        <strain evidence="3">CCUG 53252</strain>
    </source>
</reference>
<dbReference type="PROSITE" id="PS50943">
    <property type="entry name" value="HTH_CROC1"/>
    <property type="match status" value="1"/>
</dbReference>
<sequence length="79" mass="8522">MVPPPAAEADGHRVRCHLDRLLEERGLTLRALSEMVGISTVNLSVMKNDRAKAVRFSTLTALCDALACTPGDLFSVEPS</sequence>
<organism evidence="2 3">
    <name type="scientific">Corynebacterium hansenii</name>
    <dbReference type="NCBI Taxonomy" id="394964"/>
    <lineage>
        <taxon>Bacteria</taxon>
        <taxon>Bacillati</taxon>
        <taxon>Actinomycetota</taxon>
        <taxon>Actinomycetes</taxon>
        <taxon>Mycobacteriales</taxon>
        <taxon>Corynebacteriaceae</taxon>
        <taxon>Corynebacterium</taxon>
    </lineage>
</organism>
<feature type="domain" description="HTH cro/C1-type" evidence="1">
    <location>
        <begin position="18"/>
        <end position="73"/>
    </location>
</feature>
<dbReference type="CDD" id="cd00093">
    <property type="entry name" value="HTH_XRE"/>
    <property type="match status" value="1"/>
</dbReference>
<dbReference type="InterPro" id="IPR010982">
    <property type="entry name" value="Lambda_DNA-bd_dom_sf"/>
</dbReference>
<dbReference type="InterPro" id="IPR001387">
    <property type="entry name" value="Cro/C1-type_HTH"/>
</dbReference>
<protein>
    <submittedName>
        <fullName evidence="2">Helix-turn-helix domain-containing protein</fullName>
    </submittedName>
</protein>
<dbReference type="RefSeq" id="WP_048739844.1">
    <property type="nucleotide sequence ID" value="NZ_CP047211.1"/>
</dbReference>
<name>A0ABV7ZTJ9_9CORY</name>
<dbReference type="EMBL" id="JBHRZN010000003">
    <property type="protein sequence ID" value="MFC3850455.1"/>
    <property type="molecule type" value="Genomic_DNA"/>
</dbReference>
<evidence type="ECO:0000313" key="2">
    <source>
        <dbReference type="EMBL" id="MFC3850455.1"/>
    </source>
</evidence>
<gene>
    <name evidence="2" type="ORF">ACFORJ_09815</name>
</gene>